<organism evidence="1 2">
    <name type="scientific">Bionectria ochroleuca</name>
    <name type="common">Gliocladium roseum</name>
    <dbReference type="NCBI Taxonomy" id="29856"/>
    <lineage>
        <taxon>Eukaryota</taxon>
        <taxon>Fungi</taxon>
        <taxon>Dikarya</taxon>
        <taxon>Ascomycota</taxon>
        <taxon>Pezizomycotina</taxon>
        <taxon>Sordariomycetes</taxon>
        <taxon>Hypocreomycetidae</taxon>
        <taxon>Hypocreales</taxon>
        <taxon>Bionectriaceae</taxon>
        <taxon>Clonostachys</taxon>
    </lineage>
</organism>
<sequence length="304" mass="35876">MAMLIKDLPTEVLLHMLSFLHILTIERLAKTFTHPLTDLCLPILEPMLKKRREKARFLARFGMISNIGTDDIIPFLMAKKCRDALHLTPLDRLRNGREIADAMDTLVLRGDFNWMKPLNAVMTGRMNRLFERSPPMEDSTYDDLLKATKLAGVTLPPIFLKFIRDPELMKRVYTYRTDAGFRFQEPLLVEDQGGYFLPFFYDHREQRSLTGLWLEPGEDGHYCVLTQVKPDLGPTQRFFGPPPEKKEARYRPNWECWLEETDFEAFLLNLYYAKWMPEMRISRAEPSDELRHFIKEIYIRKPRD</sequence>
<evidence type="ECO:0008006" key="3">
    <source>
        <dbReference type="Google" id="ProtNLM"/>
    </source>
</evidence>
<accession>A0ABY6UPH4</accession>
<dbReference type="Proteomes" id="UP000766486">
    <property type="component" value="Unassembled WGS sequence"/>
</dbReference>
<comment type="caution">
    <text evidence="1">The sequence shown here is derived from an EMBL/GenBank/DDBJ whole genome shotgun (WGS) entry which is preliminary data.</text>
</comment>
<reference evidence="1 2" key="1">
    <citation type="submission" date="2019-06" db="EMBL/GenBank/DDBJ databases">
        <authorList>
            <person name="Broberg M."/>
        </authorList>
    </citation>
    <scope>NUCLEOTIDE SEQUENCE [LARGE SCALE GENOMIC DNA]</scope>
</reference>
<keyword evidence="2" id="KW-1185">Reference proteome</keyword>
<proteinExistence type="predicted"/>
<evidence type="ECO:0000313" key="2">
    <source>
        <dbReference type="Proteomes" id="UP000766486"/>
    </source>
</evidence>
<evidence type="ECO:0000313" key="1">
    <source>
        <dbReference type="EMBL" id="VUC32543.1"/>
    </source>
</evidence>
<gene>
    <name evidence="1" type="ORF">CLO192961_LOCUS328787</name>
</gene>
<dbReference type="EMBL" id="CABFNS010000851">
    <property type="protein sequence ID" value="VUC32543.1"/>
    <property type="molecule type" value="Genomic_DNA"/>
</dbReference>
<protein>
    <recommendedName>
        <fullName evidence="3">F-box domain-containing protein</fullName>
    </recommendedName>
</protein>
<name>A0ABY6UPH4_BIOOC</name>